<evidence type="ECO:0008006" key="5">
    <source>
        <dbReference type="Google" id="ProtNLM"/>
    </source>
</evidence>
<proteinExistence type="predicted"/>
<keyword evidence="4" id="KW-1185">Reference proteome</keyword>
<evidence type="ECO:0000313" key="4">
    <source>
        <dbReference type="Proteomes" id="UP000770015"/>
    </source>
</evidence>
<gene>
    <name evidence="3" type="ORF">F5X68DRAFT_196374</name>
</gene>
<feature type="region of interest" description="Disordered" evidence="1">
    <location>
        <begin position="35"/>
        <end position="226"/>
    </location>
</feature>
<evidence type="ECO:0000313" key="3">
    <source>
        <dbReference type="EMBL" id="KAH6696941.1"/>
    </source>
</evidence>
<feature type="signal peptide" evidence="2">
    <location>
        <begin position="1"/>
        <end position="19"/>
    </location>
</feature>
<accession>A0A9P8VLA6</accession>
<dbReference type="AlphaFoldDB" id="A0A9P8VLA6"/>
<sequence length="465" mass="45661">MRSNAIFAAGFVAASAVMAAPVEVRADNAPLLPASQGVQTESTGPLIPTTAASQGVQTESTGPLIPTTSASQAPLTTETTGPLIPTTSASASGAQTTETTGPLIPTTTASGSASASSSAPASSGSASGSSTGTASRSSTASGSGTATSSGTATGTSAASSSSGTGTATHSSATGSSTGTASSTTSASGSGSASGSSTGPAPTSTGTVTVTGTGTATVNPPVTSVTPPPQVLTVLTTITEDFTEYVTYVPVTITNGGSGSETITVTVTEQNTVTVDGNGNGCAPTGTSTQTVSPPPHPTGSGSGSNSFYPSAIYHYDVSTGAITCGVEDGLIEKFPTNKGQDITTLVTFTYPEESAGKKCQFEFFLSSASTLEGSGKIDVFTSLAPASGCKAAWPPGNQRNVHAGRLSAHVGAFATWDATYGASYLTEPTDCKAPGTQEGIELVGVYDEDHVAWFPDGSGARIIYN</sequence>
<protein>
    <recommendedName>
        <fullName evidence="5">Ubiquitin 3 binding protein But2 C-terminal domain-containing protein</fullName>
    </recommendedName>
</protein>
<name>A0A9P8VLA6_9PEZI</name>
<feature type="chain" id="PRO_5040348993" description="Ubiquitin 3 binding protein But2 C-terminal domain-containing protein" evidence="2">
    <location>
        <begin position="20"/>
        <end position="465"/>
    </location>
</feature>
<keyword evidence="2" id="KW-0732">Signal</keyword>
<dbReference type="EMBL" id="JAGSXJ010000001">
    <property type="protein sequence ID" value="KAH6696941.1"/>
    <property type="molecule type" value="Genomic_DNA"/>
</dbReference>
<dbReference type="OrthoDB" id="5356630at2759"/>
<feature type="compositionally biased region" description="Polar residues" evidence="1">
    <location>
        <begin position="50"/>
        <end position="73"/>
    </location>
</feature>
<comment type="caution">
    <text evidence="3">The sequence shown here is derived from an EMBL/GenBank/DDBJ whole genome shotgun (WGS) entry which is preliminary data.</text>
</comment>
<evidence type="ECO:0000256" key="1">
    <source>
        <dbReference type="SAM" id="MobiDB-lite"/>
    </source>
</evidence>
<feature type="region of interest" description="Disordered" evidence="1">
    <location>
        <begin position="282"/>
        <end position="303"/>
    </location>
</feature>
<dbReference type="Proteomes" id="UP000770015">
    <property type="component" value="Unassembled WGS sequence"/>
</dbReference>
<organism evidence="3 4">
    <name type="scientific">Plectosphaerella plurivora</name>
    <dbReference type="NCBI Taxonomy" id="936078"/>
    <lineage>
        <taxon>Eukaryota</taxon>
        <taxon>Fungi</taxon>
        <taxon>Dikarya</taxon>
        <taxon>Ascomycota</taxon>
        <taxon>Pezizomycotina</taxon>
        <taxon>Sordariomycetes</taxon>
        <taxon>Hypocreomycetidae</taxon>
        <taxon>Glomerellales</taxon>
        <taxon>Plectosphaerellaceae</taxon>
        <taxon>Plectosphaerella</taxon>
    </lineage>
</organism>
<evidence type="ECO:0000256" key="2">
    <source>
        <dbReference type="SAM" id="SignalP"/>
    </source>
</evidence>
<reference evidence="3" key="1">
    <citation type="journal article" date="2021" name="Nat. Commun.">
        <title>Genetic determinants of endophytism in the Arabidopsis root mycobiome.</title>
        <authorList>
            <person name="Mesny F."/>
            <person name="Miyauchi S."/>
            <person name="Thiergart T."/>
            <person name="Pickel B."/>
            <person name="Atanasova L."/>
            <person name="Karlsson M."/>
            <person name="Huettel B."/>
            <person name="Barry K.W."/>
            <person name="Haridas S."/>
            <person name="Chen C."/>
            <person name="Bauer D."/>
            <person name="Andreopoulos W."/>
            <person name="Pangilinan J."/>
            <person name="LaButti K."/>
            <person name="Riley R."/>
            <person name="Lipzen A."/>
            <person name="Clum A."/>
            <person name="Drula E."/>
            <person name="Henrissat B."/>
            <person name="Kohler A."/>
            <person name="Grigoriev I.V."/>
            <person name="Martin F.M."/>
            <person name="Hacquard S."/>
        </authorList>
    </citation>
    <scope>NUCLEOTIDE SEQUENCE</scope>
    <source>
        <strain evidence="3">MPI-SDFR-AT-0117</strain>
    </source>
</reference>
<feature type="compositionally biased region" description="Low complexity" evidence="1">
    <location>
        <begin position="74"/>
        <end position="226"/>
    </location>
</feature>